<dbReference type="RefSeq" id="WP_200131262.1">
    <property type="nucleotide sequence ID" value="NZ_JAEHOI010000002.1"/>
</dbReference>
<reference evidence="2" key="1">
    <citation type="submission" date="2020-12" db="EMBL/GenBank/DDBJ databases">
        <title>Leucobacter sp. CAS2, isolated from Chromium sludge.</title>
        <authorList>
            <person name="Xu Z."/>
        </authorList>
    </citation>
    <scope>NUCLEOTIDE SEQUENCE</scope>
    <source>
        <strain evidence="2">CSA2</strain>
    </source>
</reference>
<protein>
    <submittedName>
        <fullName evidence="2">Alpha/beta hydrolase</fullName>
    </submittedName>
</protein>
<organism evidence="2 3">
    <name type="scientific">Leucobacter edaphi</name>
    <dbReference type="NCBI Taxonomy" id="2796472"/>
    <lineage>
        <taxon>Bacteria</taxon>
        <taxon>Bacillati</taxon>
        <taxon>Actinomycetota</taxon>
        <taxon>Actinomycetes</taxon>
        <taxon>Micrococcales</taxon>
        <taxon>Microbacteriaceae</taxon>
        <taxon>Leucobacter</taxon>
    </lineage>
</organism>
<dbReference type="PANTHER" id="PTHR43798">
    <property type="entry name" value="MONOACYLGLYCEROL LIPASE"/>
    <property type="match status" value="1"/>
</dbReference>
<dbReference type="PANTHER" id="PTHR43798:SF33">
    <property type="entry name" value="HYDROLASE, PUTATIVE (AFU_ORTHOLOGUE AFUA_2G14860)-RELATED"/>
    <property type="match status" value="1"/>
</dbReference>
<keyword evidence="2" id="KW-0378">Hydrolase</keyword>
<dbReference type="GO" id="GO:0016020">
    <property type="term" value="C:membrane"/>
    <property type="evidence" value="ECO:0007669"/>
    <property type="project" value="TreeGrafter"/>
</dbReference>
<dbReference type="AlphaFoldDB" id="A0A934UVY1"/>
<accession>A0A934UVY1</accession>
<dbReference type="InterPro" id="IPR029058">
    <property type="entry name" value="AB_hydrolase_fold"/>
</dbReference>
<name>A0A934UVY1_9MICO</name>
<dbReference type="Proteomes" id="UP000618733">
    <property type="component" value="Unassembled WGS sequence"/>
</dbReference>
<evidence type="ECO:0000313" key="2">
    <source>
        <dbReference type="EMBL" id="MBK0421069.1"/>
    </source>
</evidence>
<feature type="domain" description="AB hydrolase-1" evidence="1">
    <location>
        <begin position="26"/>
        <end position="270"/>
    </location>
</feature>
<dbReference type="InterPro" id="IPR000073">
    <property type="entry name" value="AB_hydrolase_1"/>
</dbReference>
<dbReference type="EMBL" id="JAEHOI010000002">
    <property type="protein sequence ID" value="MBK0421069.1"/>
    <property type="molecule type" value="Genomic_DNA"/>
</dbReference>
<dbReference type="InterPro" id="IPR050266">
    <property type="entry name" value="AB_hydrolase_sf"/>
</dbReference>
<comment type="caution">
    <text evidence="2">The sequence shown here is derived from an EMBL/GenBank/DDBJ whole genome shotgun (WGS) entry which is preliminary data.</text>
</comment>
<dbReference type="GO" id="GO:0016787">
    <property type="term" value="F:hydrolase activity"/>
    <property type="evidence" value="ECO:0007669"/>
    <property type="project" value="UniProtKB-KW"/>
</dbReference>
<evidence type="ECO:0000259" key="1">
    <source>
        <dbReference type="Pfam" id="PF12697"/>
    </source>
</evidence>
<sequence length="282" mass="30087">MTAESFRLDTATAPIAVRVWGDGPAIVLVPGGLQTAADFDRLASHLAGDFTAIAVDRRGRGDSRDLPPLGGLDAEAHDILAVTRAFDAQLLFGLSSGALIALRAAELASEDLDAVVLYEPPLATPEYANDFDWIDDVGELLNAGRCVDALTLMIEVIADHPIVRLLPRSVLRFASKVAIRFGRSANGDPLSVIVPTFAQDARVVQEARETARQLPAGKTRFLLVNGDRAAEPLVGALDALDRSLPSTERRTLSRVGHLGAVNGGKPARVAVLLREFFARSVQ</sequence>
<keyword evidence="3" id="KW-1185">Reference proteome</keyword>
<gene>
    <name evidence="2" type="ORF">JD292_03105</name>
</gene>
<dbReference type="Gene3D" id="3.40.50.1820">
    <property type="entry name" value="alpha/beta hydrolase"/>
    <property type="match status" value="1"/>
</dbReference>
<dbReference type="Pfam" id="PF12697">
    <property type="entry name" value="Abhydrolase_6"/>
    <property type="match status" value="1"/>
</dbReference>
<evidence type="ECO:0000313" key="3">
    <source>
        <dbReference type="Proteomes" id="UP000618733"/>
    </source>
</evidence>
<dbReference type="SUPFAM" id="SSF53474">
    <property type="entry name" value="alpha/beta-Hydrolases"/>
    <property type="match status" value="1"/>
</dbReference>
<proteinExistence type="predicted"/>